<evidence type="ECO:0000313" key="5">
    <source>
        <dbReference type="Proteomes" id="UP000029120"/>
    </source>
</evidence>
<dbReference type="Pfam" id="PF03478">
    <property type="entry name" value="Beta-prop_KIB1-4"/>
    <property type="match status" value="1"/>
</dbReference>
<feature type="compositionally biased region" description="Basic and acidic residues" evidence="2">
    <location>
        <begin position="35"/>
        <end position="48"/>
    </location>
</feature>
<dbReference type="PROSITE" id="PS50846">
    <property type="entry name" value="HMA_2"/>
    <property type="match status" value="1"/>
</dbReference>
<dbReference type="Gene3D" id="3.30.70.100">
    <property type="match status" value="1"/>
</dbReference>
<dbReference type="AlphaFoldDB" id="A0A087G4B5"/>
<dbReference type="eggNOG" id="KOG1603">
    <property type="taxonomic scope" value="Eukaryota"/>
</dbReference>
<feature type="compositionally biased region" description="Pro residues" evidence="2">
    <location>
        <begin position="224"/>
        <end position="242"/>
    </location>
</feature>
<evidence type="ECO:0000313" key="4">
    <source>
        <dbReference type="EMBL" id="KFK24717.1"/>
    </source>
</evidence>
<dbReference type="GO" id="GO:0046872">
    <property type="term" value="F:metal ion binding"/>
    <property type="evidence" value="ECO:0007669"/>
    <property type="project" value="UniProtKB-KW"/>
</dbReference>
<keyword evidence="5" id="KW-1185">Reference proteome</keyword>
<evidence type="ECO:0000256" key="1">
    <source>
        <dbReference type="ARBA" id="ARBA00022723"/>
    </source>
</evidence>
<dbReference type="InterPro" id="IPR006121">
    <property type="entry name" value="HMA_dom"/>
</dbReference>
<dbReference type="OrthoDB" id="689350at2759"/>
<sequence>MLCASQASTTTNICSTMDQTSQPSSSTTVRLGGRTIDRHNPIIRDGRRFTPPPSPNNNPPSSSSSSSTYHTPLKTRLGLESSEQKRVTKKKSKKGDYDSGKSPIGCFSNDTPQGSSRYLLSNPVFFDGFVDSEPIPLPTEPEITKANDDLDKTHEDKLVINASRYLSSSFLDKKEPDFFEGFLDYEPVLSPDNPFSEPAKGSPTASQSSVDDKDISSPDFNFSLPPPPPPPLSPSPSPPPPEKNSSSDQVVVLRVSLHCKGCAGKVKKHLSKLKGVTSFNIDFAAKKVTVMGDVTPLTVLASISKVKNAQFWPEIIQNELRSLSTAATPYLLLEETEKEATNPSGEPLVELNLYDPRKDETVIIPDRTLTKELLDSTVEGSSRGWMVAKHLKDSTLRLTNMYNPCALASSRKVISLPPTKERVWRFSLSASPDQEDCVVAALSTDSHLIVCRPGDSEWTTIKTTFFVSGMIYSERDGKFYLGRVSHGEYDGPVDPSEYFIIKSEHIVESPCGESFIVYWFNHEDYDKKFKDKENQSSIKIKPKGFVVFRQDPEKKISSYTEDIGDLCIFLGENEAFCVSATECPGLKPNSIYFVDYYTGYGYYDLSSNTFHEVVNPPPFDYCGHWLPPPPPLSNEIKLMGSSE</sequence>
<dbReference type="InterPro" id="IPR036163">
    <property type="entry name" value="HMA_dom_sf"/>
</dbReference>
<dbReference type="Gramene" id="KFK24717">
    <property type="protein sequence ID" value="KFK24717"/>
    <property type="gene ID" value="AALP_AA8G015600"/>
</dbReference>
<dbReference type="Proteomes" id="UP000029120">
    <property type="component" value="Chromosome 8"/>
</dbReference>
<dbReference type="EMBL" id="CM002876">
    <property type="protein sequence ID" value="KFK24717.1"/>
    <property type="molecule type" value="Genomic_DNA"/>
</dbReference>
<dbReference type="CDD" id="cd00371">
    <property type="entry name" value="HMA"/>
    <property type="match status" value="1"/>
</dbReference>
<reference evidence="5" key="1">
    <citation type="journal article" date="2015" name="Nat. Plants">
        <title>Genome expansion of Arabis alpina linked with retrotransposition and reduced symmetric DNA methylation.</title>
        <authorList>
            <person name="Willing E.M."/>
            <person name="Rawat V."/>
            <person name="Mandakova T."/>
            <person name="Maumus F."/>
            <person name="James G.V."/>
            <person name="Nordstroem K.J."/>
            <person name="Becker C."/>
            <person name="Warthmann N."/>
            <person name="Chica C."/>
            <person name="Szarzynska B."/>
            <person name="Zytnicki M."/>
            <person name="Albani M.C."/>
            <person name="Kiefer C."/>
            <person name="Bergonzi S."/>
            <person name="Castaings L."/>
            <person name="Mateos J.L."/>
            <person name="Berns M.C."/>
            <person name="Bujdoso N."/>
            <person name="Piofczyk T."/>
            <person name="de Lorenzo L."/>
            <person name="Barrero-Sicilia C."/>
            <person name="Mateos I."/>
            <person name="Piednoel M."/>
            <person name="Hagmann J."/>
            <person name="Chen-Min-Tao R."/>
            <person name="Iglesias-Fernandez R."/>
            <person name="Schuster S.C."/>
            <person name="Alonso-Blanco C."/>
            <person name="Roudier F."/>
            <person name="Carbonero P."/>
            <person name="Paz-Ares J."/>
            <person name="Davis S.J."/>
            <person name="Pecinka A."/>
            <person name="Quesneville H."/>
            <person name="Colot V."/>
            <person name="Lysak M.A."/>
            <person name="Weigel D."/>
            <person name="Coupland G."/>
            <person name="Schneeberger K."/>
        </authorList>
    </citation>
    <scope>NUCLEOTIDE SEQUENCE [LARGE SCALE GENOMIC DNA]</scope>
    <source>
        <strain evidence="5">cv. Pajares</strain>
    </source>
</reference>
<dbReference type="PANTHER" id="PTHR46119:SF27">
    <property type="entry name" value="PROTEIN SODIUM POTASSIUM ROOT DEFECTIVE 1"/>
    <property type="match status" value="1"/>
</dbReference>
<proteinExistence type="predicted"/>
<dbReference type="InterPro" id="IPR005174">
    <property type="entry name" value="KIB1-4_b-propeller"/>
</dbReference>
<keyword evidence="1" id="KW-0479">Metal-binding</keyword>
<evidence type="ECO:0000256" key="2">
    <source>
        <dbReference type="SAM" id="MobiDB-lite"/>
    </source>
</evidence>
<evidence type="ECO:0000259" key="3">
    <source>
        <dbReference type="PROSITE" id="PS50846"/>
    </source>
</evidence>
<accession>A0A087G4B5</accession>
<protein>
    <recommendedName>
        <fullName evidence="3">HMA domain-containing protein</fullName>
    </recommendedName>
</protein>
<dbReference type="Pfam" id="PF00403">
    <property type="entry name" value="HMA"/>
    <property type="match status" value="1"/>
</dbReference>
<dbReference type="InterPro" id="IPR044526">
    <property type="entry name" value="NAKR1-3"/>
</dbReference>
<gene>
    <name evidence="4" type="ordered locus">AALP_Aa8g015600</name>
</gene>
<dbReference type="PANTHER" id="PTHR46119">
    <property type="entry name" value="OS08G0405700 PROTEIN"/>
    <property type="match status" value="1"/>
</dbReference>
<dbReference type="FunFam" id="3.30.70.100:FF:000008">
    <property type="entry name" value="Copper transport protein ATOX1"/>
    <property type="match status" value="1"/>
</dbReference>
<name>A0A087G4B5_ARAAL</name>
<feature type="region of interest" description="Disordered" evidence="2">
    <location>
        <begin position="1"/>
        <end position="112"/>
    </location>
</feature>
<dbReference type="SUPFAM" id="SSF55008">
    <property type="entry name" value="HMA, heavy metal-associated domain"/>
    <property type="match status" value="1"/>
</dbReference>
<feature type="compositionally biased region" description="Polar residues" evidence="2">
    <location>
        <begin position="1"/>
        <end position="29"/>
    </location>
</feature>
<feature type="domain" description="HMA" evidence="3">
    <location>
        <begin position="248"/>
        <end position="314"/>
    </location>
</feature>
<feature type="region of interest" description="Disordered" evidence="2">
    <location>
        <begin position="190"/>
        <end position="248"/>
    </location>
</feature>
<organism evidence="4 5">
    <name type="scientific">Arabis alpina</name>
    <name type="common">Alpine rock-cress</name>
    <dbReference type="NCBI Taxonomy" id="50452"/>
    <lineage>
        <taxon>Eukaryota</taxon>
        <taxon>Viridiplantae</taxon>
        <taxon>Streptophyta</taxon>
        <taxon>Embryophyta</taxon>
        <taxon>Tracheophyta</taxon>
        <taxon>Spermatophyta</taxon>
        <taxon>Magnoliopsida</taxon>
        <taxon>eudicotyledons</taxon>
        <taxon>Gunneridae</taxon>
        <taxon>Pentapetalae</taxon>
        <taxon>rosids</taxon>
        <taxon>malvids</taxon>
        <taxon>Brassicales</taxon>
        <taxon>Brassicaceae</taxon>
        <taxon>Arabideae</taxon>
        <taxon>Arabis</taxon>
    </lineage>
</organism>